<dbReference type="AlphaFoldDB" id="A0A1E3H919"/>
<feature type="region of interest" description="Disordered" evidence="1">
    <location>
        <begin position="146"/>
        <end position="169"/>
    </location>
</feature>
<feature type="region of interest" description="Disordered" evidence="1">
    <location>
        <begin position="1"/>
        <end position="84"/>
    </location>
</feature>
<dbReference type="RefSeq" id="XP_018988725.1">
    <property type="nucleotide sequence ID" value="XM_019143062.1"/>
</dbReference>
<gene>
    <name evidence="2" type="ORF">L202_08219</name>
</gene>
<feature type="compositionally biased region" description="Pro residues" evidence="1">
    <location>
        <begin position="149"/>
        <end position="161"/>
    </location>
</feature>
<evidence type="ECO:0000256" key="1">
    <source>
        <dbReference type="SAM" id="MobiDB-lite"/>
    </source>
</evidence>
<sequence>MRHKPTLPHPENDGPFLAPSPARHAALAKLDRRPSDTTPQNVPRQKVTPLQPFATPPRDNSLTPSLDSAKSDALFTPAQNVSGASPLVRSLVSGDLHSDSRQIGEPVKAQKKPHFWHLTPSPWPSSTLDIVSLAERFEGLDVDMEIAQPPSPEQTPSPLPKPVELKDSSKPLPFVDPRLKLYPFILPPGLWDVKSQPDANGVEHETRPLLPVKPIASSSPVDPCTPASPSPRIFQDPSASKDYSRLRNPSPLLNHSPTATLHLSTTVPYAEAPGKQGQLCRLFLPCISTYLPGPLPVDQSLQISHLLPPSQPLPYCHPTPLHHRTVSRRAGNVGPTRLARFQNCLPSSPGWLYHGAELEG</sequence>
<dbReference type="OrthoDB" id="2573730at2759"/>
<feature type="region of interest" description="Disordered" evidence="1">
    <location>
        <begin position="212"/>
        <end position="244"/>
    </location>
</feature>
<reference evidence="2 3" key="1">
    <citation type="submission" date="2016-06" db="EMBL/GenBank/DDBJ databases">
        <title>Evolution of pathogenesis and genome organization in the Tremellales.</title>
        <authorList>
            <person name="Cuomo C."/>
            <person name="Litvintseva A."/>
            <person name="Heitman J."/>
            <person name="Chen Y."/>
            <person name="Sun S."/>
            <person name="Springer D."/>
            <person name="Dromer F."/>
            <person name="Young S."/>
            <person name="Zeng Q."/>
            <person name="Chapman S."/>
            <person name="Gujja S."/>
            <person name="Saif S."/>
            <person name="Birren B."/>
        </authorList>
    </citation>
    <scope>NUCLEOTIDE SEQUENCE [LARGE SCALE GENOMIC DNA]</scope>
    <source>
        <strain evidence="2 3">CBS 6039</strain>
    </source>
</reference>
<name>A0A1E3H919_9TREE</name>
<protein>
    <submittedName>
        <fullName evidence="2">Uncharacterized protein</fullName>
    </submittedName>
</protein>
<proteinExistence type="predicted"/>
<dbReference type="Proteomes" id="UP000094065">
    <property type="component" value="Unassembled WGS sequence"/>
</dbReference>
<evidence type="ECO:0000313" key="3">
    <source>
        <dbReference type="Proteomes" id="UP000094065"/>
    </source>
</evidence>
<comment type="caution">
    <text evidence="2">The sequence shown here is derived from an EMBL/GenBank/DDBJ whole genome shotgun (WGS) entry which is preliminary data.</text>
</comment>
<feature type="compositionally biased region" description="Polar residues" evidence="1">
    <location>
        <begin position="58"/>
        <end position="68"/>
    </location>
</feature>
<organism evidence="2 3">
    <name type="scientific">Cryptococcus amylolentus CBS 6039</name>
    <dbReference type="NCBI Taxonomy" id="1295533"/>
    <lineage>
        <taxon>Eukaryota</taxon>
        <taxon>Fungi</taxon>
        <taxon>Dikarya</taxon>
        <taxon>Basidiomycota</taxon>
        <taxon>Agaricomycotina</taxon>
        <taxon>Tremellomycetes</taxon>
        <taxon>Tremellales</taxon>
        <taxon>Cryptococcaceae</taxon>
        <taxon>Cryptococcus</taxon>
    </lineage>
</organism>
<dbReference type="EMBL" id="AWGJ01000014">
    <property type="protein sequence ID" value="ODN72784.1"/>
    <property type="molecule type" value="Genomic_DNA"/>
</dbReference>
<keyword evidence="3" id="KW-1185">Reference proteome</keyword>
<dbReference type="GeneID" id="30159528"/>
<evidence type="ECO:0000313" key="2">
    <source>
        <dbReference type="EMBL" id="ODN72784.1"/>
    </source>
</evidence>
<accession>A0A1E3H919</accession>